<feature type="compositionally biased region" description="Basic and acidic residues" evidence="1">
    <location>
        <begin position="55"/>
        <end position="70"/>
    </location>
</feature>
<feature type="region of interest" description="Disordered" evidence="1">
    <location>
        <begin position="22"/>
        <end position="148"/>
    </location>
</feature>
<evidence type="ECO:0000313" key="3">
    <source>
        <dbReference type="Proteomes" id="UP000594364"/>
    </source>
</evidence>
<dbReference type="Proteomes" id="UP000594364">
    <property type="component" value="Chromosome 6"/>
</dbReference>
<gene>
    <name evidence="2" type="ORF">C2857_004596</name>
</gene>
<evidence type="ECO:0000256" key="1">
    <source>
        <dbReference type="SAM" id="MobiDB-lite"/>
    </source>
</evidence>
<protein>
    <submittedName>
        <fullName evidence="2">Uncharacterized protein</fullName>
    </submittedName>
</protein>
<feature type="compositionally biased region" description="Low complexity" evidence="1">
    <location>
        <begin position="98"/>
        <end position="116"/>
    </location>
</feature>
<organism evidence="2 3">
    <name type="scientific">Epichloe festucae (strain Fl1)</name>
    <dbReference type="NCBI Taxonomy" id="877507"/>
    <lineage>
        <taxon>Eukaryota</taxon>
        <taxon>Fungi</taxon>
        <taxon>Dikarya</taxon>
        <taxon>Ascomycota</taxon>
        <taxon>Pezizomycotina</taxon>
        <taxon>Sordariomycetes</taxon>
        <taxon>Hypocreomycetidae</taxon>
        <taxon>Hypocreales</taxon>
        <taxon>Clavicipitaceae</taxon>
        <taxon>Epichloe</taxon>
    </lineage>
</organism>
<reference evidence="2 3" key="1">
    <citation type="journal article" date="2018" name="PLoS Genet.">
        <title>Repeat elements organise 3D genome structure and mediate transcription in the filamentous fungus Epichloe festucae.</title>
        <authorList>
            <person name="Winter D.J."/>
            <person name="Ganley A.R.D."/>
            <person name="Young C.A."/>
            <person name="Liachko I."/>
            <person name="Schardl C.L."/>
            <person name="Dupont P.Y."/>
            <person name="Berry D."/>
            <person name="Ram A."/>
            <person name="Scott B."/>
            <person name="Cox M.P."/>
        </authorList>
    </citation>
    <scope>NUCLEOTIDE SEQUENCE [LARGE SCALE GENOMIC DNA]</scope>
    <source>
        <strain evidence="2 3">Fl1</strain>
    </source>
</reference>
<dbReference type="AlphaFoldDB" id="A0A7U3SPC5"/>
<sequence>MGYYSSQEENYLHLDIPSIFQAGPKRRNAPQLGDSEPGQESGYNMYHPGIIRPPTRTEDLDTPRIDDGSLPRENASSYESWAANAEWEERSPGRHTSVSEMEAQQEQAEAASVSAQDFGRGVEVGNPVWNENEGVGTQESVDLSGCQD</sequence>
<feature type="compositionally biased region" description="Polar residues" evidence="1">
    <location>
        <begin position="135"/>
        <end position="148"/>
    </location>
</feature>
<evidence type="ECO:0000313" key="2">
    <source>
        <dbReference type="EMBL" id="QPH19371.1"/>
    </source>
</evidence>
<dbReference type="EMBL" id="CP031390">
    <property type="protein sequence ID" value="QPH19371.1"/>
    <property type="molecule type" value="Genomic_DNA"/>
</dbReference>
<proteinExistence type="predicted"/>
<name>A0A7U3SPC5_EPIFF</name>
<keyword evidence="3" id="KW-1185">Reference proteome</keyword>
<accession>A0A7U3SPC5</accession>